<proteinExistence type="predicted"/>
<evidence type="ECO:0000313" key="4">
    <source>
        <dbReference type="Proteomes" id="UP000579812"/>
    </source>
</evidence>
<dbReference type="AlphaFoldDB" id="A0A7J6D7A3"/>
<gene>
    <name evidence="3" type="ORF">G5714_002657</name>
</gene>
<dbReference type="OrthoDB" id="10058437at2759"/>
<feature type="domain" description="Pyrin" evidence="2">
    <location>
        <begin position="1"/>
        <end position="86"/>
    </location>
</feature>
<evidence type="ECO:0000259" key="2">
    <source>
        <dbReference type="PROSITE" id="PS50824"/>
    </source>
</evidence>
<dbReference type="SUPFAM" id="SSF47986">
    <property type="entry name" value="DEATH domain"/>
    <property type="match status" value="1"/>
</dbReference>
<protein>
    <recommendedName>
        <fullName evidence="2">Pyrin domain-containing protein</fullName>
    </recommendedName>
</protein>
<dbReference type="CDD" id="cd08321">
    <property type="entry name" value="Pyrin_ASC-like"/>
    <property type="match status" value="1"/>
</dbReference>
<accession>A0A7J6D7A3</accession>
<dbReference type="InterPro" id="IPR011029">
    <property type="entry name" value="DEATH-like_dom_sf"/>
</dbReference>
<reference evidence="3 4" key="1">
    <citation type="submission" date="2020-04" db="EMBL/GenBank/DDBJ databases">
        <title>Chromosome-level genome assembly of a cyprinid fish Onychostoma macrolepis by integration of Nanopore Sequencing, Bionano and Hi-C technology.</title>
        <authorList>
            <person name="Wang D."/>
        </authorList>
    </citation>
    <scope>NUCLEOTIDE SEQUENCE [LARGE SCALE GENOMIC DNA]</scope>
    <source>
        <strain evidence="3">SWU-2019</strain>
        <tissue evidence="3">Muscle</tissue>
    </source>
</reference>
<dbReference type="Gene3D" id="1.10.533.10">
    <property type="entry name" value="Death Domain, Fas"/>
    <property type="match status" value="1"/>
</dbReference>
<comment type="caution">
    <text evidence="3">The sequence shown here is derived from an EMBL/GenBank/DDBJ whole genome shotgun (WGS) entry which is preliminary data.</text>
</comment>
<dbReference type="Proteomes" id="UP000579812">
    <property type="component" value="Unassembled WGS sequence"/>
</dbReference>
<name>A0A7J6D7A3_9TELE</name>
<dbReference type="EMBL" id="JAAMOB010000003">
    <property type="protein sequence ID" value="KAF4115168.1"/>
    <property type="molecule type" value="Genomic_DNA"/>
</dbReference>
<evidence type="ECO:0000256" key="1">
    <source>
        <dbReference type="SAM" id="MobiDB-lite"/>
    </source>
</evidence>
<evidence type="ECO:0000313" key="3">
    <source>
        <dbReference type="EMBL" id="KAF4115168.1"/>
    </source>
</evidence>
<dbReference type="Pfam" id="PF02758">
    <property type="entry name" value="PYRIN"/>
    <property type="match status" value="1"/>
</dbReference>
<keyword evidence="4" id="KW-1185">Reference proteome</keyword>
<feature type="region of interest" description="Disordered" evidence="1">
    <location>
        <begin position="79"/>
        <end position="109"/>
    </location>
</feature>
<dbReference type="InterPro" id="IPR004020">
    <property type="entry name" value="DAPIN"/>
</dbReference>
<sequence length="109" mass="12207">MASLEELLLKSLEELEKEDLKTFQWYLEKDHECISKSDMEKADRKKTVDKMVACFGPEEAVKITVGILEKINQNGLAEQLKKKHKPAQAEANMKTSAPVGADTKQSSGK</sequence>
<dbReference type="PROSITE" id="PS50824">
    <property type="entry name" value="DAPIN"/>
    <property type="match status" value="1"/>
</dbReference>
<dbReference type="SMART" id="SM01289">
    <property type="entry name" value="PYRIN"/>
    <property type="match status" value="1"/>
</dbReference>
<organism evidence="3 4">
    <name type="scientific">Onychostoma macrolepis</name>
    <dbReference type="NCBI Taxonomy" id="369639"/>
    <lineage>
        <taxon>Eukaryota</taxon>
        <taxon>Metazoa</taxon>
        <taxon>Chordata</taxon>
        <taxon>Craniata</taxon>
        <taxon>Vertebrata</taxon>
        <taxon>Euteleostomi</taxon>
        <taxon>Actinopterygii</taxon>
        <taxon>Neopterygii</taxon>
        <taxon>Teleostei</taxon>
        <taxon>Ostariophysi</taxon>
        <taxon>Cypriniformes</taxon>
        <taxon>Cyprinidae</taxon>
        <taxon>Acrossocheilinae</taxon>
        <taxon>Onychostoma</taxon>
    </lineage>
</organism>